<protein>
    <recommendedName>
        <fullName evidence="14">Cytochrome P450</fullName>
    </recommendedName>
</protein>
<dbReference type="STRING" id="2512241.A0A553I1Y6"/>
<dbReference type="AlphaFoldDB" id="A0A553I1Y6"/>
<dbReference type="GO" id="GO:0016705">
    <property type="term" value="F:oxidoreductase activity, acting on paired donors, with incorporation or reduction of molecular oxygen"/>
    <property type="evidence" value="ECO:0007669"/>
    <property type="project" value="InterPro"/>
</dbReference>
<comment type="similarity">
    <text evidence="3">Belongs to the cytochrome P450 family.</text>
</comment>
<keyword evidence="4" id="KW-0349">Heme</keyword>
<evidence type="ECO:0000256" key="9">
    <source>
        <dbReference type="ARBA" id="ARBA00023004"/>
    </source>
</evidence>
<dbReference type="OrthoDB" id="6692864at2759"/>
<comment type="subcellular location">
    <subcellularLocation>
        <location evidence="2">Membrane</location>
    </subcellularLocation>
</comment>
<evidence type="ECO:0000256" key="5">
    <source>
        <dbReference type="ARBA" id="ARBA00022692"/>
    </source>
</evidence>
<evidence type="ECO:0000256" key="1">
    <source>
        <dbReference type="ARBA" id="ARBA00001971"/>
    </source>
</evidence>
<evidence type="ECO:0000256" key="7">
    <source>
        <dbReference type="ARBA" id="ARBA00022989"/>
    </source>
</evidence>
<evidence type="ECO:0000256" key="6">
    <source>
        <dbReference type="ARBA" id="ARBA00022723"/>
    </source>
</evidence>
<dbReference type="GO" id="GO:0020037">
    <property type="term" value="F:heme binding"/>
    <property type="evidence" value="ECO:0007669"/>
    <property type="project" value="InterPro"/>
</dbReference>
<evidence type="ECO:0000256" key="4">
    <source>
        <dbReference type="ARBA" id="ARBA00022617"/>
    </source>
</evidence>
<keyword evidence="11" id="KW-0472">Membrane</keyword>
<keyword evidence="8" id="KW-0560">Oxidoreductase</keyword>
<accession>A0A553I1Y6</accession>
<dbReference type="Pfam" id="PF00067">
    <property type="entry name" value="p450"/>
    <property type="match status" value="1"/>
</dbReference>
<dbReference type="InterPro" id="IPR050121">
    <property type="entry name" value="Cytochrome_P450_monoxygenase"/>
</dbReference>
<sequence length="344" mass="38583">MSGGAETLKIIMSLMIGIENTVHLLHGRPKKPQFQVRLILDDFVSESLGQPLVINELVSWFTFDCMGDFGFGQDFGMMRERKWLEPILHMHASWSLLGVFSPAIWVPRISFAFFPIGKAQDWFKALAFSESLLKTCLERESGQADIVSEFIRDYQKSKRDQIDYSKLSGDASVLLFTGTDTTASSLIIVLYFLARFPSHVEKIQEELRTVDIRDVRALTSLPHLTGTINESMRLLPVALTTNPGSRVTPAEGLTVDGTFIPGGVKICTSRFVLGKLNSAYEEPESFIPERWYSRPELIKDRRAFAPFGIEAVLGYAAIEAHFSPRLVTIFEDEKGPELRQATAA</sequence>
<evidence type="ECO:0000256" key="10">
    <source>
        <dbReference type="ARBA" id="ARBA00023033"/>
    </source>
</evidence>
<dbReference type="SUPFAM" id="SSF48264">
    <property type="entry name" value="Cytochrome P450"/>
    <property type="match status" value="1"/>
</dbReference>
<keyword evidence="9" id="KW-0408">Iron</keyword>
<keyword evidence="13" id="KW-1185">Reference proteome</keyword>
<comment type="caution">
    <text evidence="12">The sequence shown here is derived from an EMBL/GenBank/DDBJ whole genome shotgun (WGS) entry which is preliminary data.</text>
</comment>
<dbReference type="EMBL" id="VFLP01000024">
    <property type="protein sequence ID" value="TRX94216.1"/>
    <property type="molecule type" value="Genomic_DNA"/>
</dbReference>
<dbReference type="GO" id="GO:0016020">
    <property type="term" value="C:membrane"/>
    <property type="evidence" value="ECO:0007669"/>
    <property type="project" value="UniProtKB-SubCell"/>
</dbReference>
<keyword evidence="5" id="KW-0812">Transmembrane</keyword>
<proteinExistence type="inferred from homology"/>
<evidence type="ECO:0008006" key="14">
    <source>
        <dbReference type="Google" id="ProtNLM"/>
    </source>
</evidence>
<keyword evidence="10" id="KW-0503">Monooxygenase</keyword>
<evidence type="ECO:0000256" key="11">
    <source>
        <dbReference type="ARBA" id="ARBA00023136"/>
    </source>
</evidence>
<dbReference type="Proteomes" id="UP000319160">
    <property type="component" value="Unassembled WGS sequence"/>
</dbReference>
<dbReference type="PANTHER" id="PTHR24305">
    <property type="entry name" value="CYTOCHROME P450"/>
    <property type="match status" value="1"/>
</dbReference>
<name>A0A553I1Y6_9PEZI</name>
<dbReference type="GO" id="GO:0004497">
    <property type="term" value="F:monooxygenase activity"/>
    <property type="evidence" value="ECO:0007669"/>
    <property type="project" value="UniProtKB-KW"/>
</dbReference>
<dbReference type="InterPro" id="IPR036396">
    <property type="entry name" value="Cyt_P450_sf"/>
</dbReference>
<organism evidence="12 13">
    <name type="scientific">Xylaria flabelliformis</name>
    <dbReference type="NCBI Taxonomy" id="2512241"/>
    <lineage>
        <taxon>Eukaryota</taxon>
        <taxon>Fungi</taxon>
        <taxon>Dikarya</taxon>
        <taxon>Ascomycota</taxon>
        <taxon>Pezizomycotina</taxon>
        <taxon>Sordariomycetes</taxon>
        <taxon>Xylariomycetidae</taxon>
        <taxon>Xylariales</taxon>
        <taxon>Xylariaceae</taxon>
        <taxon>Xylaria</taxon>
    </lineage>
</organism>
<evidence type="ECO:0000256" key="8">
    <source>
        <dbReference type="ARBA" id="ARBA00023002"/>
    </source>
</evidence>
<dbReference type="Gene3D" id="1.10.630.10">
    <property type="entry name" value="Cytochrome P450"/>
    <property type="match status" value="1"/>
</dbReference>
<evidence type="ECO:0000313" key="12">
    <source>
        <dbReference type="EMBL" id="TRX94216.1"/>
    </source>
</evidence>
<keyword evidence="7" id="KW-1133">Transmembrane helix</keyword>
<dbReference type="InterPro" id="IPR001128">
    <property type="entry name" value="Cyt_P450"/>
</dbReference>
<dbReference type="PANTHER" id="PTHR24305:SF112">
    <property type="entry name" value="L-ORNITHINE-N5-MONOOXYGENASE (EUROFUNG)"/>
    <property type="match status" value="1"/>
</dbReference>
<comment type="cofactor">
    <cofactor evidence="1">
        <name>heme</name>
        <dbReference type="ChEBI" id="CHEBI:30413"/>
    </cofactor>
</comment>
<evidence type="ECO:0000256" key="2">
    <source>
        <dbReference type="ARBA" id="ARBA00004370"/>
    </source>
</evidence>
<evidence type="ECO:0000256" key="3">
    <source>
        <dbReference type="ARBA" id="ARBA00010617"/>
    </source>
</evidence>
<dbReference type="GO" id="GO:0005506">
    <property type="term" value="F:iron ion binding"/>
    <property type="evidence" value="ECO:0007669"/>
    <property type="project" value="InterPro"/>
</dbReference>
<gene>
    <name evidence="12" type="ORF">FHL15_004984</name>
</gene>
<keyword evidence="6" id="KW-0479">Metal-binding</keyword>
<evidence type="ECO:0000313" key="13">
    <source>
        <dbReference type="Proteomes" id="UP000319160"/>
    </source>
</evidence>
<reference evidence="13" key="1">
    <citation type="submission" date="2019-06" db="EMBL/GenBank/DDBJ databases">
        <title>Draft genome sequence of the griseofulvin-producing fungus Xylaria cubensis strain G536.</title>
        <authorList>
            <person name="Mead M.E."/>
            <person name="Raja H.A."/>
            <person name="Steenwyk J.L."/>
            <person name="Knowles S.L."/>
            <person name="Oberlies N.H."/>
            <person name="Rokas A."/>
        </authorList>
    </citation>
    <scope>NUCLEOTIDE SEQUENCE [LARGE SCALE GENOMIC DNA]</scope>
    <source>
        <strain evidence="13">G536</strain>
    </source>
</reference>